<comment type="catalytic activity">
    <reaction evidence="12">
        <text>L-threonyl-[protein] + ATP = O-phospho-L-threonyl-[protein] + ADP + H(+)</text>
        <dbReference type="Rhea" id="RHEA:46608"/>
        <dbReference type="Rhea" id="RHEA-COMP:11060"/>
        <dbReference type="Rhea" id="RHEA-COMP:11605"/>
        <dbReference type="ChEBI" id="CHEBI:15378"/>
        <dbReference type="ChEBI" id="CHEBI:30013"/>
        <dbReference type="ChEBI" id="CHEBI:30616"/>
        <dbReference type="ChEBI" id="CHEBI:61977"/>
        <dbReference type="ChEBI" id="CHEBI:456216"/>
        <dbReference type="EC" id="2.7.11.22"/>
    </reaction>
</comment>
<evidence type="ECO:0000256" key="8">
    <source>
        <dbReference type="ARBA" id="ARBA00022776"/>
    </source>
</evidence>
<evidence type="ECO:0000256" key="13">
    <source>
        <dbReference type="ARBA" id="ARBA00048367"/>
    </source>
</evidence>
<gene>
    <name evidence="15" type="ORF">VFH_V020600</name>
</gene>
<dbReference type="GO" id="GO:0000307">
    <property type="term" value="C:cyclin-dependent protein kinase holoenzyme complex"/>
    <property type="evidence" value="ECO:0007669"/>
    <property type="project" value="TreeGrafter"/>
</dbReference>
<keyword evidence="11" id="KW-0131">Cell cycle</keyword>
<keyword evidence="6" id="KW-0808">Transferase</keyword>
<evidence type="ECO:0000256" key="6">
    <source>
        <dbReference type="ARBA" id="ARBA00022679"/>
    </source>
</evidence>
<evidence type="ECO:0000256" key="3">
    <source>
        <dbReference type="ARBA" id="ARBA00022527"/>
    </source>
</evidence>
<proteinExistence type="inferred from homology"/>
<dbReference type="Gene3D" id="3.30.200.20">
    <property type="entry name" value="Phosphorylase Kinase, domain 1"/>
    <property type="match status" value="1"/>
</dbReference>
<dbReference type="GO" id="GO:0005634">
    <property type="term" value="C:nucleus"/>
    <property type="evidence" value="ECO:0007669"/>
    <property type="project" value="TreeGrafter"/>
</dbReference>
<dbReference type="PANTHER" id="PTHR24056">
    <property type="entry name" value="CELL DIVISION PROTEIN KINASE"/>
    <property type="match status" value="1"/>
</dbReference>
<keyword evidence="4" id="KW-0597">Phosphoprotein</keyword>
<keyword evidence="7" id="KW-0547">Nucleotide-binding</keyword>
<accession>A0AAV1ASC6</accession>
<evidence type="ECO:0000313" key="15">
    <source>
        <dbReference type="EMBL" id="CAI8612153.1"/>
    </source>
</evidence>
<evidence type="ECO:0000256" key="10">
    <source>
        <dbReference type="ARBA" id="ARBA00022840"/>
    </source>
</evidence>
<feature type="domain" description="Protein kinase" evidence="14">
    <location>
        <begin position="49"/>
        <end position="315"/>
    </location>
</feature>
<keyword evidence="16" id="KW-1185">Reference proteome</keyword>
<evidence type="ECO:0000256" key="12">
    <source>
        <dbReference type="ARBA" id="ARBA00047811"/>
    </source>
</evidence>
<dbReference type="SUPFAM" id="SSF56112">
    <property type="entry name" value="Protein kinase-like (PK-like)"/>
    <property type="match status" value="1"/>
</dbReference>
<evidence type="ECO:0000256" key="5">
    <source>
        <dbReference type="ARBA" id="ARBA00022618"/>
    </source>
</evidence>
<evidence type="ECO:0000256" key="11">
    <source>
        <dbReference type="ARBA" id="ARBA00023306"/>
    </source>
</evidence>
<dbReference type="GO" id="GO:0051445">
    <property type="term" value="P:regulation of meiotic cell cycle"/>
    <property type="evidence" value="ECO:0007669"/>
    <property type="project" value="TreeGrafter"/>
</dbReference>
<name>A0AAV1ASC6_VICFA</name>
<reference evidence="15 16" key="1">
    <citation type="submission" date="2023-01" db="EMBL/GenBank/DDBJ databases">
        <authorList>
            <person name="Kreplak J."/>
        </authorList>
    </citation>
    <scope>NUCLEOTIDE SEQUENCE [LARGE SCALE GENOMIC DNA]</scope>
</reference>
<dbReference type="Gene3D" id="1.10.510.10">
    <property type="entry name" value="Transferase(Phosphotransferase) domain 1"/>
    <property type="match status" value="1"/>
</dbReference>
<organism evidence="15 16">
    <name type="scientific">Vicia faba</name>
    <name type="common">Broad bean</name>
    <name type="synonym">Faba vulgaris</name>
    <dbReference type="NCBI Taxonomy" id="3906"/>
    <lineage>
        <taxon>Eukaryota</taxon>
        <taxon>Viridiplantae</taxon>
        <taxon>Streptophyta</taxon>
        <taxon>Embryophyta</taxon>
        <taxon>Tracheophyta</taxon>
        <taxon>Spermatophyta</taxon>
        <taxon>Magnoliopsida</taxon>
        <taxon>eudicotyledons</taxon>
        <taxon>Gunneridae</taxon>
        <taxon>Pentapetalae</taxon>
        <taxon>rosids</taxon>
        <taxon>fabids</taxon>
        <taxon>Fabales</taxon>
        <taxon>Fabaceae</taxon>
        <taxon>Papilionoideae</taxon>
        <taxon>50 kb inversion clade</taxon>
        <taxon>NPAAA clade</taxon>
        <taxon>Hologalegina</taxon>
        <taxon>IRL clade</taxon>
        <taxon>Fabeae</taxon>
        <taxon>Vicia</taxon>
    </lineage>
</organism>
<dbReference type="InterPro" id="IPR011009">
    <property type="entry name" value="Kinase-like_dom_sf"/>
</dbReference>
<dbReference type="GO" id="GO:0010389">
    <property type="term" value="P:regulation of G2/M transition of mitotic cell cycle"/>
    <property type="evidence" value="ECO:0007669"/>
    <property type="project" value="TreeGrafter"/>
</dbReference>
<dbReference type="GO" id="GO:0004693">
    <property type="term" value="F:cyclin-dependent protein serine/threonine kinase activity"/>
    <property type="evidence" value="ECO:0007669"/>
    <property type="project" value="UniProtKB-EC"/>
</dbReference>
<dbReference type="GO" id="GO:0007165">
    <property type="term" value="P:signal transduction"/>
    <property type="evidence" value="ECO:0007669"/>
    <property type="project" value="TreeGrafter"/>
</dbReference>
<dbReference type="Pfam" id="PF00069">
    <property type="entry name" value="Pkinase"/>
    <property type="match status" value="1"/>
</dbReference>
<dbReference type="GO" id="GO:0030332">
    <property type="term" value="F:cyclin binding"/>
    <property type="evidence" value="ECO:0007669"/>
    <property type="project" value="TreeGrafter"/>
</dbReference>
<sequence>MVGINKLEDLRLQQFDTMIPKLSPNQAEFLLRFHRDLQRVRIDTDLCSGDAIKCIQRCSNETVAIKILTIPQEQKHNGIPSTILNHVSILKGLNHPNIVRLFQILATEEDVYLVFDHVNLNLERYITNPMISIATFETSILSQALSGLAYLHSHNILHTDINPFNVLIEYHPDESPVVKLCGIRAPKTSLHAHPSYTAPELLMGSTNYSTAADIWSMGCIFARIIKRQPLFNDIDKLRVLAEIFCLFGTPTEQTWPGVSSICNFIQAFNPPIQPKDLAEEFPSLEPAGLDLLSKMLCLCPNGRISAYEALDHPYLRLHPRPNGRIFLHRPCLRH</sequence>
<dbReference type="PANTHER" id="PTHR24056:SF548">
    <property type="entry name" value="CYCLIN-DEPENDENT KINASE A-1"/>
    <property type="match status" value="1"/>
</dbReference>
<evidence type="ECO:0000256" key="2">
    <source>
        <dbReference type="ARBA" id="ARBA00012425"/>
    </source>
</evidence>
<protein>
    <recommendedName>
        <fullName evidence="2">cyclin-dependent kinase</fullName>
        <ecNumber evidence="2">2.7.11.22</ecNumber>
    </recommendedName>
</protein>
<evidence type="ECO:0000256" key="9">
    <source>
        <dbReference type="ARBA" id="ARBA00022777"/>
    </source>
</evidence>
<dbReference type="EMBL" id="OX451740">
    <property type="protein sequence ID" value="CAI8612153.1"/>
    <property type="molecule type" value="Genomic_DNA"/>
</dbReference>
<keyword evidence="5" id="KW-0132">Cell division</keyword>
<dbReference type="GO" id="GO:0000082">
    <property type="term" value="P:G1/S transition of mitotic cell cycle"/>
    <property type="evidence" value="ECO:0007669"/>
    <property type="project" value="TreeGrafter"/>
</dbReference>
<dbReference type="AlphaFoldDB" id="A0AAV1ASC6"/>
<dbReference type="GO" id="GO:0051301">
    <property type="term" value="P:cell division"/>
    <property type="evidence" value="ECO:0007669"/>
    <property type="project" value="UniProtKB-KW"/>
</dbReference>
<dbReference type="Proteomes" id="UP001157006">
    <property type="component" value="Chromosome 5"/>
</dbReference>
<evidence type="ECO:0000256" key="7">
    <source>
        <dbReference type="ARBA" id="ARBA00022741"/>
    </source>
</evidence>
<evidence type="ECO:0000313" key="16">
    <source>
        <dbReference type="Proteomes" id="UP001157006"/>
    </source>
</evidence>
<dbReference type="EC" id="2.7.11.22" evidence="2"/>
<keyword evidence="3" id="KW-0723">Serine/threonine-protein kinase</keyword>
<comment type="similarity">
    <text evidence="1">Belongs to the protein kinase superfamily. CMGC Ser/Thr protein kinase family. CDC2/CDKX subfamily.</text>
</comment>
<keyword evidence="10" id="KW-0067">ATP-binding</keyword>
<dbReference type="GO" id="GO:0010468">
    <property type="term" value="P:regulation of gene expression"/>
    <property type="evidence" value="ECO:0007669"/>
    <property type="project" value="TreeGrafter"/>
</dbReference>
<dbReference type="GO" id="GO:0005524">
    <property type="term" value="F:ATP binding"/>
    <property type="evidence" value="ECO:0007669"/>
    <property type="project" value="UniProtKB-KW"/>
</dbReference>
<dbReference type="GO" id="GO:0005737">
    <property type="term" value="C:cytoplasm"/>
    <property type="evidence" value="ECO:0007669"/>
    <property type="project" value="TreeGrafter"/>
</dbReference>
<dbReference type="InterPro" id="IPR000719">
    <property type="entry name" value="Prot_kinase_dom"/>
</dbReference>
<comment type="catalytic activity">
    <reaction evidence="13">
        <text>L-seryl-[protein] + ATP = O-phospho-L-seryl-[protein] + ADP + H(+)</text>
        <dbReference type="Rhea" id="RHEA:17989"/>
        <dbReference type="Rhea" id="RHEA-COMP:9863"/>
        <dbReference type="Rhea" id="RHEA-COMP:11604"/>
        <dbReference type="ChEBI" id="CHEBI:15378"/>
        <dbReference type="ChEBI" id="CHEBI:29999"/>
        <dbReference type="ChEBI" id="CHEBI:30616"/>
        <dbReference type="ChEBI" id="CHEBI:83421"/>
        <dbReference type="ChEBI" id="CHEBI:456216"/>
        <dbReference type="EC" id="2.7.11.22"/>
    </reaction>
</comment>
<keyword evidence="9" id="KW-0418">Kinase</keyword>
<keyword evidence="8" id="KW-0498">Mitosis</keyword>
<dbReference type="InterPro" id="IPR050108">
    <property type="entry name" value="CDK"/>
</dbReference>
<evidence type="ECO:0000259" key="14">
    <source>
        <dbReference type="Pfam" id="PF00069"/>
    </source>
</evidence>
<evidence type="ECO:0000256" key="4">
    <source>
        <dbReference type="ARBA" id="ARBA00022553"/>
    </source>
</evidence>
<evidence type="ECO:0000256" key="1">
    <source>
        <dbReference type="ARBA" id="ARBA00006485"/>
    </source>
</evidence>